<comment type="similarity">
    <text evidence="2">Belongs to the 'GDSL' lipolytic enzyme family.</text>
</comment>
<evidence type="ECO:0000256" key="1">
    <source>
        <dbReference type="ARBA" id="ARBA00004613"/>
    </source>
</evidence>
<reference evidence="9 10" key="1">
    <citation type="journal article" date="2023" name="G3 (Bethesda)">
        <title>A chromosome-length genome assembly and annotation of blackberry (Rubus argutus, cv. 'Hillquist').</title>
        <authorList>
            <person name="Bruna T."/>
            <person name="Aryal R."/>
            <person name="Dudchenko O."/>
            <person name="Sargent D.J."/>
            <person name="Mead D."/>
            <person name="Buti M."/>
            <person name="Cavallini A."/>
            <person name="Hytonen T."/>
            <person name="Andres J."/>
            <person name="Pham M."/>
            <person name="Weisz D."/>
            <person name="Mascagni F."/>
            <person name="Usai G."/>
            <person name="Natali L."/>
            <person name="Bassil N."/>
            <person name="Fernandez G.E."/>
            <person name="Lomsadze A."/>
            <person name="Armour M."/>
            <person name="Olukolu B."/>
            <person name="Poorten T."/>
            <person name="Britton C."/>
            <person name="Davik J."/>
            <person name="Ashrafi H."/>
            <person name="Aiden E.L."/>
            <person name="Borodovsky M."/>
            <person name="Worthington M."/>
        </authorList>
    </citation>
    <scope>NUCLEOTIDE SEQUENCE [LARGE SCALE GENOMIC DNA]</scope>
    <source>
        <strain evidence="9">PI 553951</strain>
    </source>
</reference>
<dbReference type="Proteomes" id="UP001457282">
    <property type="component" value="Unassembled WGS sequence"/>
</dbReference>
<evidence type="ECO:0000256" key="5">
    <source>
        <dbReference type="ARBA" id="ARBA00022801"/>
    </source>
</evidence>
<dbReference type="InterPro" id="IPR036514">
    <property type="entry name" value="SGNH_hydro_sf"/>
</dbReference>
<dbReference type="SUPFAM" id="SSF52266">
    <property type="entry name" value="SGNH hydrolase"/>
    <property type="match status" value="1"/>
</dbReference>
<organism evidence="9 10">
    <name type="scientific">Rubus argutus</name>
    <name type="common">Southern blackberry</name>
    <dbReference type="NCBI Taxonomy" id="59490"/>
    <lineage>
        <taxon>Eukaryota</taxon>
        <taxon>Viridiplantae</taxon>
        <taxon>Streptophyta</taxon>
        <taxon>Embryophyta</taxon>
        <taxon>Tracheophyta</taxon>
        <taxon>Spermatophyta</taxon>
        <taxon>Magnoliopsida</taxon>
        <taxon>eudicotyledons</taxon>
        <taxon>Gunneridae</taxon>
        <taxon>Pentapetalae</taxon>
        <taxon>rosids</taxon>
        <taxon>fabids</taxon>
        <taxon>Rosales</taxon>
        <taxon>Rosaceae</taxon>
        <taxon>Rosoideae</taxon>
        <taxon>Rosoideae incertae sedis</taxon>
        <taxon>Rubus</taxon>
    </lineage>
</organism>
<dbReference type="CDD" id="cd01837">
    <property type="entry name" value="SGNH_plant_lipase_like"/>
    <property type="match status" value="1"/>
</dbReference>
<dbReference type="Gene3D" id="3.40.50.1110">
    <property type="entry name" value="SGNH hydrolase"/>
    <property type="match status" value="1"/>
</dbReference>
<comment type="subcellular location">
    <subcellularLocation>
        <location evidence="1">Secreted</location>
    </subcellularLocation>
</comment>
<keyword evidence="5" id="KW-0378">Hydrolase</keyword>
<evidence type="ECO:0000313" key="9">
    <source>
        <dbReference type="EMBL" id="KAK9936683.1"/>
    </source>
</evidence>
<dbReference type="AlphaFoldDB" id="A0AAW1XIQ6"/>
<dbReference type="GO" id="GO:0005576">
    <property type="term" value="C:extracellular region"/>
    <property type="evidence" value="ECO:0007669"/>
    <property type="project" value="UniProtKB-SubCell"/>
</dbReference>
<feature type="chain" id="PRO_5043923651" evidence="8">
    <location>
        <begin position="27"/>
        <end position="333"/>
    </location>
</feature>
<keyword evidence="10" id="KW-1185">Reference proteome</keyword>
<keyword evidence="4 8" id="KW-0732">Signal</keyword>
<evidence type="ECO:0000256" key="3">
    <source>
        <dbReference type="ARBA" id="ARBA00022525"/>
    </source>
</evidence>
<gene>
    <name evidence="9" type="ORF">M0R45_013511</name>
</gene>
<dbReference type="InterPro" id="IPR051238">
    <property type="entry name" value="GDSL_esterase/lipase"/>
</dbReference>
<dbReference type="PANTHER" id="PTHR45650">
    <property type="entry name" value="GDSL-LIKE LIPASE/ACYLHYDROLASE-RELATED"/>
    <property type="match status" value="1"/>
</dbReference>
<keyword evidence="3" id="KW-0964">Secreted</keyword>
<evidence type="ECO:0000256" key="7">
    <source>
        <dbReference type="ARBA" id="ARBA00023098"/>
    </source>
</evidence>
<sequence>MVGMGNKMWWCVWFLVLNLGCYRAEPQVPCYFIFGDSLVDNGNNNQLRSLARADYLPYGIDFGGPTGRFSNGKTTVDVVAELLGFDDYIPPYATARGQDILKGVNFASAAAGIREETGRQLGGRITFSGQVKNYQTTVSQVVNLLGDEDTAANYLGKCIYSIGLGSNDYLNNYFMPQYYDTGNRYTPEEYATSLIQDYSQQLRILYDYGARKINSANQIFNGKLKALANEFNTNFPDGRFIFIDSYAIFEDIISSPAQYGFRVTNAGCCGVGRNNGQITCLPLQTPCANRDEYLFWDAFHPTEAGNTVVAKRSYNAVRSSDAYPVDIRSLAAL</sequence>
<evidence type="ECO:0000256" key="2">
    <source>
        <dbReference type="ARBA" id="ARBA00008668"/>
    </source>
</evidence>
<dbReference type="GO" id="GO:0016788">
    <property type="term" value="F:hydrolase activity, acting on ester bonds"/>
    <property type="evidence" value="ECO:0007669"/>
    <property type="project" value="InterPro"/>
</dbReference>
<dbReference type="Pfam" id="PF00657">
    <property type="entry name" value="Lipase_GDSL"/>
    <property type="match status" value="1"/>
</dbReference>
<accession>A0AAW1XIQ6</accession>
<proteinExistence type="inferred from homology"/>
<dbReference type="InterPro" id="IPR035669">
    <property type="entry name" value="SGNH_plant_lipase-like"/>
</dbReference>
<dbReference type="GO" id="GO:0016042">
    <property type="term" value="P:lipid catabolic process"/>
    <property type="evidence" value="ECO:0007669"/>
    <property type="project" value="UniProtKB-KW"/>
</dbReference>
<feature type="signal peptide" evidence="8">
    <location>
        <begin position="1"/>
        <end position="26"/>
    </location>
</feature>
<dbReference type="InterPro" id="IPR001087">
    <property type="entry name" value="GDSL"/>
</dbReference>
<protein>
    <submittedName>
        <fullName evidence="9">Uncharacterized protein</fullName>
    </submittedName>
</protein>
<dbReference type="PANTHER" id="PTHR45650:SF3">
    <property type="entry name" value="OS01G0748500 PROTEIN"/>
    <property type="match status" value="1"/>
</dbReference>
<comment type="caution">
    <text evidence="9">The sequence shown here is derived from an EMBL/GenBank/DDBJ whole genome shotgun (WGS) entry which is preliminary data.</text>
</comment>
<evidence type="ECO:0000256" key="4">
    <source>
        <dbReference type="ARBA" id="ARBA00022729"/>
    </source>
</evidence>
<name>A0AAW1XIQ6_RUBAR</name>
<keyword evidence="7" id="KW-0443">Lipid metabolism</keyword>
<evidence type="ECO:0000313" key="10">
    <source>
        <dbReference type="Proteomes" id="UP001457282"/>
    </source>
</evidence>
<keyword evidence="6" id="KW-0442">Lipid degradation</keyword>
<evidence type="ECO:0000256" key="8">
    <source>
        <dbReference type="SAM" id="SignalP"/>
    </source>
</evidence>
<evidence type="ECO:0000256" key="6">
    <source>
        <dbReference type="ARBA" id="ARBA00022963"/>
    </source>
</evidence>
<dbReference type="EMBL" id="JBEDUW010000003">
    <property type="protein sequence ID" value="KAK9936683.1"/>
    <property type="molecule type" value="Genomic_DNA"/>
</dbReference>